<keyword evidence="2" id="KW-1185">Reference proteome</keyword>
<sequence length="219" mass="25692">AYEIAKANHETFCMLEGLYAVPRIYNTLFHRTKTFVTTVQDLVAATFKHAPLQWAGAAMYIVDFSVNILISKELGFERFLHSQRESIYWILDNALLRICLDQWEVPASNFLWDEATQPLRRGLTTALKELPRWSERDKRGMPEMNHYYEESAMVLMEHYFEKTRKFLGQSLRVFEIWRTVRMSGIGQLPNELANVILEDVFTFEKLPMGDLRQLYLSKG</sequence>
<name>A0A9P4HCL3_9PLEO</name>
<dbReference type="AlphaFoldDB" id="A0A9P4HCL3"/>
<proteinExistence type="predicted"/>
<dbReference type="Proteomes" id="UP000799777">
    <property type="component" value="Unassembled WGS sequence"/>
</dbReference>
<organism evidence="1 2">
    <name type="scientific">Setomelanomma holmii</name>
    <dbReference type="NCBI Taxonomy" id="210430"/>
    <lineage>
        <taxon>Eukaryota</taxon>
        <taxon>Fungi</taxon>
        <taxon>Dikarya</taxon>
        <taxon>Ascomycota</taxon>
        <taxon>Pezizomycotina</taxon>
        <taxon>Dothideomycetes</taxon>
        <taxon>Pleosporomycetidae</taxon>
        <taxon>Pleosporales</taxon>
        <taxon>Pleosporineae</taxon>
        <taxon>Phaeosphaeriaceae</taxon>
        <taxon>Setomelanomma</taxon>
    </lineage>
</organism>
<protein>
    <submittedName>
        <fullName evidence="1">Uncharacterized protein</fullName>
    </submittedName>
</protein>
<accession>A0A9P4HCL3</accession>
<reference evidence="1" key="1">
    <citation type="journal article" date="2020" name="Stud. Mycol.">
        <title>101 Dothideomycetes genomes: a test case for predicting lifestyles and emergence of pathogens.</title>
        <authorList>
            <person name="Haridas S."/>
            <person name="Albert R."/>
            <person name="Binder M."/>
            <person name="Bloem J."/>
            <person name="Labutti K."/>
            <person name="Salamov A."/>
            <person name="Andreopoulos B."/>
            <person name="Baker S."/>
            <person name="Barry K."/>
            <person name="Bills G."/>
            <person name="Bluhm B."/>
            <person name="Cannon C."/>
            <person name="Castanera R."/>
            <person name="Culley D."/>
            <person name="Daum C."/>
            <person name="Ezra D."/>
            <person name="Gonzalez J."/>
            <person name="Henrissat B."/>
            <person name="Kuo A."/>
            <person name="Liang C."/>
            <person name="Lipzen A."/>
            <person name="Lutzoni F."/>
            <person name="Magnuson J."/>
            <person name="Mondo S."/>
            <person name="Nolan M."/>
            <person name="Ohm R."/>
            <person name="Pangilinan J."/>
            <person name="Park H.-J."/>
            <person name="Ramirez L."/>
            <person name="Alfaro M."/>
            <person name="Sun H."/>
            <person name="Tritt A."/>
            <person name="Yoshinaga Y."/>
            <person name="Zwiers L.-H."/>
            <person name="Turgeon B."/>
            <person name="Goodwin S."/>
            <person name="Spatafora J."/>
            <person name="Crous P."/>
            <person name="Grigoriev I."/>
        </authorList>
    </citation>
    <scope>NUCLEOTIDE SEQUENCE</scope>
    <source>
        <strain evidence="1">CBS 110217</strain>
    </source>
</reference>
<evidence type="ECO:0000313" key="1">
    <source>
        <dbReference type="EMBL" id="KAF2031145.1"/>
    </source>
</evidence>
<dbReference type="EMBL" id="ML978183">
    <property type="protein sequence ID" value="KAF2031145.1"/>
    <property type="molecule type" value="Genomic_DNA"/>
</dbReference>
<dbReference type="OrthoDB" id="3680815at2759"/>
<comment type="caution">
    <text evidence="1">The sequence shown here is derived from an EMBL/GenBank/DDBJ whole genome shotgun (WGS) entry which is preliminary data.</text>
</comment>
<feature type="non-terminal residue" evidence="1">
    <location>
        <position position="219"/>
    </location>
</feature>
<evidence type="ECO:0000313" key="2">
    <source>
        <dbReference type="Proteomes" id="UP000799777"/>
    </source>
</evidence>
<gene>
    <name evidence="1" type="ORF">EK21DRAFT_27917</name>
</gene>
<feature type="non-terminal residue" evidence="1">
    <location>
        <position position="1"/>
    </location>
</feature>